<dbReference type="InterPro" id="IPR047122">
    <property type="entry name" value="Trans-enoyl_RdTase-like"/>
</dbReference>
<dbReference type="RefSeq" id="XP_062634398.1">
    <property type="nucleotide sequence ID" value="XM_062778093.1"/>
</dbReference>
<dbReference type="Gene3D" id="3.90.180.10">
    <property type="entry name" value="Medium-chain alcohol dehydrogenases, catalytic domain"/>
    <property type="match status" value="1"/>
</dbReference>
<organism evidence="5 6">
    <name type="scientific">Dichotomopilus funicola</name>
    <dbReference type="NCBI Taxonomy" id="1934379"/>
    <lineage>
        <taxon>Eukaryota</taxon>
        <taxon>Fungi</taxon>
        <taxon>Dikarya</taxon>
        <taxon>Ascomycota</taxon>
        <taxon>Pezizomycotina</taxon>
        <taxon>Sordariomycetes</taxon>
        <taxon>Sordariomycetidae</taxon>
        <taxon>Sordariales</taxon>
        <taxon>Chaetomiaceae</taxon>
        <taxon>Dichotomopilus</taxon>
    </lineage>
</organism>
<dbReference type="InterPro" id="IPR013154">
    <property type="entry name" value="ADH-like_N"/>
</dbReference>
<dbReference type="AlphaFoldDB" id="A0AAN6UXI6"/>
<dbReference type="Pfam" id="PF08240">
    <property type="entry name" value="ADH_N"/>
    <property type="match status" value="1"/>
</dbReference>
<evidence type="ECO:0000256" key="2">
    <source>
        <dbReference type="ARBA" id="ARBA00023002"/>
    </source>
</evidence>
<dbReference type="Gene3D" id="3.40.50.720">
    <property type="entry name" value="NAD(P)-binding Rossmann-like Domain"/>
    <property type="match status" value="1"/>
</dbReference>
<name>A0AAN6UXI6_9PEZI</name>
<dbReference type="Proteomes" id="UP001302676">
    <property type="component" value="Unassembled WGS sequence"/>
</dbReference>
<dbReference type="GO" id="GO:0016651">
    <property type="term" value="F:oxidoreductase activity, acting on NAD(P)H"/>
    <property type="evidence" value="ECO:0007669"/>
    <property type="project" value="InterPro"/>
</dbReference>
<evidence type="ECO:0000256" key="1">
    <source>
        <dbReference type="ARBA" id="ARBA00008072"/>
    </source>
</evidence>
<dbReference type="EMBL" id="MU853619">
    <property type="protein sequence ID" value="KAK4141027.1"/>
    <property type="molecule type" value="Genomic_DNA"/>
</dbReference>
<dbReference type="CDD" id="cd08249">
    <property type="entry name" value="enoyl_reductase_like"/>
    <property type="match status" value="1"/>
</dbReference>
<evidence type="ECO:0000313" key="6">
    <source>
        <dbReference type="Proteomes" id="UP001302676"/>
    </source>
</evidence>
<evidence type="ECO:0000256" key="3">
    <source>
        <dbReference type="SAM" id="MobiDB-lite"/>
    </source>
</evidence>
<dbReference type="InterPro" id="IPR052585">
    <property type="entry name" value="Lipid_raft_assoc_Zn_ADH"/>
</dbReference>
<sequence length="471" mass="50771">MSVAAEHVPRDDLHGPGKLPLRTKSETADSTAGVNTPLSSNPLAIPDTQTVLLLHATRQPYVLQDGYPVPASQHDREVLVRNRAIGLNPMDWKAPDFNFGIPVLPYISGRELAGEVVDPGQSSRFQSGDKVIVISTDYRDLRKAAYQQYAISLDYNTVRLPPHLSFEEGATLGVAFVVAALSIGVNMGLDFSHVHDGPDLYTLLRSLPPESIPADVREECLGNLEEGDRARPGDWVAVWGASSTSANLILQLARLAGLRTMAIADTAKHGLRLSHHPSLKPDLLVDSHDPARAVDIIRATNGNGNGTGGLRFGIDTRGRDSAAWLMRALDDTIPHVEVDQPPSPPSTPDRNRNDKPTPPTTLPPSTIPQTKTAPKKSHLIGLTGLPNPPFPPPYQNDNTPNFHTIPIKLFHDLPALGEALVLWLERLLAHGLIAPADIIDIQQGGLGSVNAGLNRMRGGEISGGKLVVRVE</sequence>
<feature type="compositionally biased region" description="Polar residues" evidence="3">
    <location>
        <begin position="28"/>
        <end position="41"/>
    </location>
</feature>
<feature type="compositionally biased region" description="Pro residues" evidence="3">
    <location>
        <begin position="356"/>
        <end position="366"/>
    </location>
</feature>
<comment type="similarity">
    <text evidence="1">Belongs to the zinc-containing alcohol dehydrogenase family.</text>
</comment>
<dbReference type="PANTHER" id="PTHR43482:SF2">
    <property type="entry name" value="ZINC-BINDING DEHYDROGENASE FAMILY, PUTATIVE (AFU_ORTHOLOGUE AFUA_3G15030)-RELATED"/>
    <property type="match status" value="1"/>
</dbReference>
<keyword evidence="6" id="KW-1185">Reference proteome</keyword>
<protein>
    <submittedName>
        <fullName evidence="5">Chaperonin 10-like protein</fullName>
    </submittedName>
</protein>
<dbReference type="InterPro" id="IPR036291">
    <property type="entry name" value="NAD(P)-bd_dom_sf"/>
</dbReference>
<feature type="domain" description="Alcohol dehydrogenase-like N-terminal" evidence="4">
    <location>
        <begin position="75"/>
        <end position="134"/>
    </location>
</feature>
<reference evidence="5" key="1">
    <citation type="journal article" date="2023" name="Mol. Phylogenet. Evol.">
        <title>Genome-scale phylogeny and comparative genomics of the fungal order Sordariales.</title>
        <authorList>
            <person name="Hensen N."/>
            <person name="Bonometti L."/>
            <person name="Westerberg I."/>
            <person name="Brannstrom I.O."/>
            <person name="Guillou S."/>
            <person name="Cros-Aarteil S."/>
            <person name="Calhoun S."/>
            <person name="Haridas S."/>
            <person name="Kuo A."/>
            <person name="Mondo S."/>
            <person name="Pangilinan J."/>
            <person name="Riley R."/>
            <person name="LaButti K."/>
            <person name="Andreopoulos B."/>
            <person name="Lipzen A."/>
            <person name="Chen C."/>
            <person name="Yan M."/>
            <person name="Daum C."/>
            <person name="Ng V."/>
            <person name="Clum A."/>
            <person name="Steindorff A."/>
            <person name="Ohm R.A."/>
            <person name="Martin F."/>
            <person name="Silar P."/>
            <person name="Natvig D.O."/>
            <person name="Lalanne C."/>
            <person name="Gautier V."/>
            <person name="Ament-Velasquez S.L."/>
            <person name="Kruys A."/>
            <person name="Hutchinson M.I."/>
            <person name="Powell A.J."/>
            <person name="Barry K."/>
            <person name="Miller A.N."/>
            <person name="Grigoriev I.V."/>
            <person name="Debuchy R."/>
            <person name="Gladieux P."/>
            <person name="Hiltunen Thoren M."/>
            <person name="Johannesson H."/>
        </authorList>
    </citation>
    <scope>NUCLEOTIDE SEQUENCE</scope>
    <source>
        <strain evidence="5">CBS 141.50</strain>
    </source>
</reference>
<evidence type="ECO:0000259" key="4">
    <source>
        <dbReference type="Pfam" id="PF08240"/>
    </source>
</evidence>
<proteinExistence type="inferred from homology"/>
<dbReference type="InterPro" id="IPR011032">
    <property type="entry name" value="GroES-like_sf"/>
</dbReference>
<evidence type="ECO:0000313" key="5">
    <source>
        <dbReference type="EMBL" id="KAK4141027.1"/>
    </source>
</evidence>
<accession>A0AAN6UXI6</accession>
<feature type="region of interest" description="Disordered" evidence="3">
    <location>
        <begin position="333"/>
        <end position="392"/>
    </location>
</feature>
<reference evidence="5" key="2">
    <citation type="submission" date="2023-05" db="EMBL/GenBank/DDBJ databases">
        <authorList>
            <consortium name="Lawrence Berkeley National Laboratory"/>
            <person name="Steindorff A."/>
            <person name="Hensen N."/>
            <person name="Bonometti L."/>
            <person name="Westerberg I."/>
            <person name="Brannstrom I.O."/>
            <person name="Guillou S."/>
            <person name="Cros-Aarteil S."/>
            <person name="Calhoun S."/>
            <person name="Haridas S."/>
            <person name="Kuo A."/>
            <person name="Mondo S."/>
            <person name="Pangilinan J."/>
            <person name="Riley R."/>
            <person name="Labutti K."/>
            <person name="Andreopoulos B."/>
            <person name="Lipzen A."/>
            <person name="Chen C."/>
            <person name="Yanf M."/>
            <person name="Daum C."/>
            <person name="Ng V."/>
            <person name="Clum A."/>
            <person name="Ohm R."/>
            <person name="Martin F."/>
            <person name="Silar P."/>
            <person name="Natvig D."/>
            <person name="Lalanne C."/>
            <person name="Gautier V."/>
            <person name="Ament-Velasquez S.L."/>
            <person name="Kruys A."/>
            <person name="Hutchinson M.I."/>
            <person name="Powell A.J."/>
            <person name="Barry K."/>
            <person name="Miller A.N."/>
            <person name="Grigoriev I.V."/>
            <person name="Debuchy R."/>
            <person name="Gladieux P."/>
            <person name="Thoren M.H."/>
            <person name="Johannesson H."/>
        </authorList>
    </citation>
    <scope>NUCLEOTIDE SEQUENCE</scope>
    <source>
        <strain evidence="5">CBS 141.50</strain>
    </source>
</reference>
<keyword evidence="2" id="KW-0560">Oxidoreductase</keyword>
<comment type="caution">
    <text evidence="5">The sequence shown here is derived from an EMBL/GenBank/DDBJ whole genome shotgun (WGS) entry which is preliminary data.</text>
</comment>
<feature type="region of interest" description="Disordered" evidence="3">
    <location>
        <begin position="1"/>
        <end position="41"/>
    </location>
</feature>
<dbReference type="SUPFAM" id="SSF50129">
    <property type="entry name" value="GroES-like"/>
    <property type="match status" value="1"/>
</dbReference>
<dbReference type="PANTHER" id="PTHR43482">
    <property type="entry name" value="PROTEIN AST1-RELATED"/>
    <property type="match status" value="1"/>
</dbReference>
<gene>
    <name evidence="5" type="ORF">C8A04DRAFT_14430</name>
</gene>
<dbReference type="SUPFAM" id="SSF51735">
    <property type="entry name" value="NAD(P)-binding Rossmann-fold domains"/>
    <property type="match status" value="1"/>
</dbReference>
<dbReference type="GeneID" id="87814706"/>